<dbReference type="Proteomes" id="UP001152888">
    <property type="component" value="Unassembled WGS sequence"/>
</dbReference>
<comment type="caution">
    <text evidence="2">The sequence shown here is derived from an EMBL/GenBank/DDBJ whole genome shotgun (WGS) entry which is preliminary data.</text>
</comment>
<gene>
    <name evidence="1" type="ORF">ACAOBT_LOCUS29424</name>
    <name evidence="2" type="ORF">ACAOBT_LOCUS35288</name>
</gene>
<evidence type="ECO:0000313" key="1">
    <source>
        <dbReference type="EMBL" id="CAH2007010.1"/>
    </source>
</evidence>
<dbReference type="AlphaFoldDB" id="A0A9P0VP68"/>
<protein>
    <submittedName>
        <fullName evidence="2">Uncharacterized protein</fullName>
    </submittedName>
</protein>
<proteinExistence type="predicted"/>
<sequence length="35" mass="4159">MRNTYLMAPLQKTFSTKFKEAEKKKNIVQNCVVLR</sequence>
<name>A0A9P0VP68_ACAOB</name>
<evidence type="ECO:0000313" key="3">
    <source>
        <dbReference type="Proteomes" id="UP001152888"/>
    </source>
</evidence>
<keyword evidence="3" id="KW-1185">Reference proteome</keyword>
<organism evidence="2 3">
    <name type="scientific">Acanthoscelides obtectus</name>
    <name type="common">Bean weevil</name>
    <name type="synonym">Bruchus obtectus</name>
    <dbReference type="NCBI Taxonomy" id="200917"/>
    <lineage>
        <taxon>Eukaryota</taxon>
        <taxon>Metazoa</taxon>
        <taxon>Ecdysozoa</taxon>
        <taxon>Arthropoda</taxon>
        <taxon>Hexapoda</taxon>
        <taxon>Insecta</taxon>
        <taxon>Pterygota</taxon>
        <taxon>Neoptera</taxon>
        <taxon>Endopterygota</taxon>
        <taxon>Coleoptera</taxon>
        <taxon>Polyphaga</taxon>
        <taxon>Cucujiformia</taxon>
        <taxon>Chrysomeloidea</taxon>
        <taxon>Chrysomelidae</taxon>
        <taxon>Bruchinae</taxon>
        <taxon>Bruchini</taxon>
        <taxon>Acanthoscelides</taxon>
    </lineage>
</organism>
<reference evidence="2" key="1">
    <citation type="submission" date="2022-03" db="EMBL/GenBank/DDBJ databases">
        <authorList>
            <person name="Sayadi A."/>
        </authorList>
    </citation>
    <scope>NUCLEOTIDE SEQUENCE</scope>
</reference>
<accession>A0A9P0VP68</accession>
<dbReference type="EMBL" id="CAKOFQ010007726">
    <property type="protein sequence ID" value="CAH2007010.1"/>
    <property type="molecule type" value="Genomic_DNA"/>
</dbReference>
<evidence type="ECO:0000313" key="2">
    <source>
        <dbReference type="EMBL" id="CAH2016314.1"/>
    </source>
</evidence>
<dbReference type="EMBL" id="CAKOFQ010008866">
    <property type="protein sequence ID" value="CAH2016314.1"/>
    <property type="molecule type" value="Genomic_DNA"/>
</dbReference>